<feature type="domain" description="Response regulatory" evidence="2">
    <location>
        <begin position="14"/>
        <end position="129"/>
    </location>
</feature>
<dbReference type="PROSITE" id="PS50110">
    <property type="entry name" value="RESPONSE_REGULATORY"/>
    <property type="match status" value="1"/>
</dbReference>
<accession>A0A1L6MWJ3</accession>
<dbReference type="PANTHER" id="PTHR32071">
    <property type="entry name" value="TRANSCRIPTIONAL REGULATORY PROTEIN"/>
    <property type="match status" value="1"/>
</dbReference>
<dbReference type="Proteomes" id="UP000185544">
    <property type="component" value="Chromosome"/>
</dbReference>
<dbReference type="InterPro" id="IPR009057">
    <property type="entry name" value="Homeodomain-like_sf"/>
</dbReference>
<dbReference type="SUPFAM" id="SSF52172">
    <property type="entry name" value="CheY-like"/>
    <property type="match status" value="1"/>
</dbReference>
<dbReference type="SUPFAM" id="SSF46689">
    <property type="entry name" value="Homeodomain-like"/>
    <property type="match status" value="1"/>
</dbReference>
<dbReference type="Gene3D" id="3.40.50.2300">
    <property type="match status" value="1"/>
</dbReference>
<dbReference type="AlphaFoldDB" id="A0A1L6MWJ3"/>
<evidence type="ECO:0000313" key="4">
    <source>
        <dbReference type="Proteomes" id="UP000185544"/>
    </source>
</evidence>
<gene>
    <name evidence="3" type="ORF">BCY86_03820</name>
</gene>
<dbReference type="Pfam" id="PF02954">
    <property type="entry name" value="HTH_8"/>
    <property type="match status" value="1"/>
</dbReference>
<dbReference type="GO" id="GO:0043565">
    <property type="term" value="F:sequence-specific DNA binding"/>
    <property type="evidence" value="ECO:0007669"/>
    <property type="project" value="InterPro"/>
</dbReference>
<dbReference type="PRINTS" id="PR01590">
    <property type="entry name" value="HTHFIS"/>
</dbReference>
<dbReference type="KEGG" id="pabo:BCY86_03820"/>
<protein>
    <recommendedName>
        <fullName evidence="2">Response regulatory domain-containing protein</fullName>
    </recommendedName>
</protein>
<keyword evidence="4" id="KW-1185">Reference proteome</keyword>
<dbReference type="InterPro" id="IPR001789">
    <property type="entry name" value="Sig_transdc_resp-reg_receiver"/>
</dbReference>
<name>A0A1L6MWJ3_9BACT</name>
<dbReference type="SMART" id="SM00448">
    <property type="entry name" value="REC"/>
    <property type="match status" value="1"/>
</dbReference>
<evidence type="ECO:0000256" key="1">
    <source>
        <dbReference type="PROSITE-ProRule" id="PRU00169"/>
    </source>
</evidence>
<dbReference type="Pfam" id="PF00072">
    <property type="entry name" value="Response_reg"/>
    <property type="match status" value="1"/>
</dbReference>
<dbReference type="InterPro" id="IPR011006">
    <property type="entry name" value="CheY-like_superfamily"/>
</dbReference>
<dbReference type="GO" id="GO:0000160">
    <property type="term" value="P:phosphorelay signal transduction system"/>
    <property type="evidence" value="ECO:0007669"/>
    <property type="project" value="InterPro"/>
</dbReference>
<dbReference type="RefSeq" id="WP_075276553.1">
    <property type="nucleotide sequence ID" value="NZ_CP016908.1"/>
</dbReference>
<dbReference type="InterPro" id="IPR002197">
    <property type="entry name" value="HTH_Fis"/>
</dbReference>
<dbReference type="STRING" id="1882918.BCY86_03820"/>
<reference evidence="3 4" key="1">
    <citation type="submission" date="2016-08" db="EMBL/GenBank/DDBJ databases">
        <title>Identification and validation of antigenic proteins from Pajaroellobacter abortibovis using de-novo genome sequence assembly and reverse vaccinology.</title>
        <authorList>
            <person name="Welly B.T."/>
            <person name="Miller M.R."/>
            <person name="Stott J.L."/>
            <person name="Blanchard M.T."/>
            <person name="Islas-Trejo A.D."/>
            <person name="O'Rourke S.M."/>
            <person name="Young A.E."/>
            <person name="Medrano J.F."/>
            <person name="Van Eenennaam A.L."/>
        </authorList>
    </citation>
    <scope>NUCLEOTIDE SEQUENCE [LARGE SCALE GENOMIC DNA]</scope>
    <source>
        <strain evidence="3 4">BTF92-0548A/99-0131</strain>
    </source>
</reference>
<dbReference type="EMBL" id="CP016908">
    <property type="protein sequence ID" value="APR99903.1"/>
    <property type="molecule type" value="Genomic_DNA"/>
</dbReference>
<evidence type="ECO:0000259" key="2">
    <source>
        <dbReference type="PROSITE" id="PS50110"/>
    </source>
</evidence>
<sequence>MERKHSFLDLSCTRFLIIDDDDTFRTVLMRVLQRRGYETHGIRRGVETALEEVATHQITHVVLDLKMPGTFGIDVLRAFQSLHAPPKTIILTGYGSIATATEAMRYGAIHYLTKPADVDNILAAFMGENSPIETLPPLPVPTLARVEWEHIQRILRMCGGNISSAARYLGIHRRSLQRKLNKYPVLQEYSHGKGGST</sequence>
<proteinExistence type="predicted"/>
<evidence type="ECO:0000313" key="3">
    <source>
        <dbReference type="EMBL" id="APR99903.1"/>
    </source>
</evidence>
<organism evidence="3 4">
    <name type="scientific">Pajaroellobacter abortibovis</name>
    <dbReference type="NCBI Taxonomy" id="1882918"/>
    <lineage>
        <taxon>Bacteria</taxon>
        <taxon>Pseudomonadati</taxon>
        <taxon>Myxococcota</taxon>
        <taxon>Polyangia</taxon>
        <taxon>Polyangiales</taxon>
        <taxon>Polyangiaceae</taxon>
    </lineage>
</organism>
<dbReference type="Gene3D" id="1.10.10.60">
    <property type="entry name" value="Homeodomain-like"/>
    <property type="match status" value="1"/>
</dbReference>
<feature type="modified residue" description="4-aspartylphosphate" evidence="1">
    <location>
        <position position="64"/>
    </location>
</feature>
<keyword evidence="1" id="KW-0597">Phosphoprotein</keyword>